<dbReference type="AlphaFoldDB" id="A0A5D2L8M6"/>
<sequence length="65" mass="7590">MYIFVCLSYGIDFYHYFNFHRLGSFSLEDFLLPFKTTFLNEGTPLHTKNVLLVVAHPDDESIISD</sequence>
<reference evidence="1 2" key="1">
    <citation type="submission" date="2019-07" db="EMBL/GenBank/DDBJ databases">
        <title>WGS assembly of Gossypium tomentosum.</title>
        <authorList>
            <person name="Chen Z.J."/>
            <person name="Sreedasyam A."/>
            <person name="Ando A."/>
            <person name="Song Q."/>
            <person name="De L."/>
            <person name="Hulse-Kemp A."/>
            <person name="Ding M."/>
            <person name="Ye W."/>
            <person name="Kirkbride R."/>
            <person name="Jenkins J."/>
            <person name="Plott C."/>
            <person name="Lovell J."/>
            <person name="Lin Y.-M."/>
            <person name="Vaughn R."/>
            <person name="Liu B."/>
            <person name="Li W."/>
            <person name="Simpson S."/>
            <person name="Scheffler B."/>
            <person name="Saski C."/>
            <person name="Grover C."/>
            <person name="Hu G."/>
            <person name="Conover J."/>
            <person name="Carlson J."/>
            <person name="Shu S."/>
            <person name="Boston L."/>
            <person name="Williams M."/>
            <person name="Peterson D."/>
            <person name="Mcgee K."/>
            <person name="Jones D."/>
            <person name="Wendel J."/>
            <person name="Stelly D."/>
            <person name="Grimwood J."/>
            <person name="Schmutz J."/>
        </authorList>
    </citation>
    <scope>NUCLEOTIDE SEQUENCE [LARGE SCALE GENOMIC DNA]</scope>
    <source>
        <strain evidence="1">7179.01</strain>
    </source>
</reference>
<evidence type="ECO:0008006" key="3">
    <source>
        <dbReference type="Google" id="ProtNLM"/>
    </source>
</evidence>
<evidence type="ECO:0000313" key="2">
    <source>
        <dbReference type="Proteomes" id="UP000322667"/>
    </source>
</evidence>
<dbReference type="EMBL" id="CM017626">
    <property type="protein sequence ID" value="TYH75668.1"/>
    <property type="molecule type" value="Genomic_DNA"/>
</dbReference>
<dbReference type="Proteomes" id="UP000322667">
    <property type="component" value="Chromosome D04"/>
</dbReference>
<proteinExistence type="predicted"/>
<keyword evidence="2" id="KW-1185">Reference proteome</keyword>
<protein>
    <recommendedName>
        <fullName evidence="3">N-acetylglucosaminylphosphatidylinositol deacetylase</fullName>
    </recommendedName>
</protein>
<evidence type="ECO:0000313" key="1">
    <source>
        <dbReference type="EMBL" id="TYH75668.1"/>
    </source>
</evidence>
<name>A0A5D2L8M6_GOSTO</name>
<accession>A0A5D2L8M6</accession>
<organism evidence="1 2">
    <name type="scientific">Gossypium tomentosum</name>
    <name type="common">Hawaiian cotton</name>
    <name type="synonym">Gossypium sandvicense</name>
    <dbReference type="NCBI Taxonomy" id="34277"/>
    <lineage>
        <taxon>Eukaryota</taxon>
        <taxon>Viridiplantae</taxon>
        <taxon>Streptophyta</taxon>
        <taxon>Embryophyta</taxon>
        <taxon>Tracheophyta</taxon>
        <taxon>Spermatophyta</taxon>
        <taxon>Magnoliopsida</taxon>
        <taxon>eudicotyledons</taxon>
        <taxon>Gunneridae</taxon>
        <taxon>Pentapetalae</taxon>
        <taxon>rosids</taxon>
        <taxon>malvids</taxon>
        <taxon>Malvales</taxon>
        <taxon>Malvaceae</taxon>
        <taxon>Malvoideae</taxon>
        <taxon>Gossypium</taxon>
    </lineage>
</organism>
<gene>
    <name evidence="1" type="ORF">ES332_D04G035900v1</name>
</gene>